<organism evidence="2 3">
    <name type="scientific">Streptomyces erythrochromogenes</name>
    <dbReference type="NCBI Taxonomy" id="285574"/>
    <lineage>
        <taxon>Bacteria</taxon>
        <taxon>Bacillati</taxon>
        <taxon>Actinomycetota</taxon>
        <taxon>Actinomycetes</taxon>
        <taxon>Kitasatosporales</taxon>
        <taxon>Streptomycetaceae</taxon>
        <taxon>Streptomyces</taxon>
    </lineage>
</organism>
<keyword evidence="1" id="KW-0812">Transmembrane</keyword>
<sequence length="267" mass="27406">MSAPEGPAGMSLSGVMDEDRKAARTAGSQLPPHMPALMVALTAVTGVIEAVSLLALGPAFTAMQTGNVLFLAFGVAQAPDLPTLPAGISLAAFVLGVFCGSHLESVTEARGRRWFVMGLIVEAGLILAAAAAAWGLVPQYGSPTPRHLAVTAVLALAMGMRNTTIMRANVPGVPTTLVTRSMTAFLGGSAMGRDAVYGYGSAGWKLRGLSVLAMFAGGVLGALLIRAGWTVGWLLLPPAAAVLVVGLAYRKQPPLHTGQAPGRERSR</sequence>
<feature type="transmembrane region" description="Helical" evidence="1">
    <location>
        <begin position="37"/>
        <end position="63"/>
    </location>
</feature>
<dbReference type="EMBL" id="CP108036">
    <property type="protein sequence ID" value="WUN82869.1"/>
    <property type="molecule type" value="Genomic_DNA"/>
</dbReference>
<name>A0ABZ1QKD0_9ACTN</name>
<dbReference type="RefSeq" id="WP_328740550.1">
    <property type="nucleotide sequence ID" value="NZ_CP108036.1"/>
</dbReference>
<feature type="transmembrane region" description="Helical" evidence="1">
    <location>
        <begin position="83"/>
        <end position="103"/>
    </location>
</feature>
<keyword evidence="1" id="KW-1133">Transmembrane helix</keyword>
<evidence type="ECO:0000313" key="2">
    <source>
        <dbReference type="EMBL" id="WUN82869.1"/>
    </source>
</evidence>
<proteinExistence type="predicted"/>
<dbReference type="GeneID" id="95500919"/>
<dbReference type="PANTHER" id="PTHR37314:SF4">
    <property type="entry name" value="UPF0700 TRANSMEMBRANE PROTEIN YOAK"/>
    <property type="match status" value="1"/>
</dbReference>
<feature type="transmembrane region" description="Helical" evidence="1">
    <location>
        <begin position="143"/>
        <end position="160"/>
    </location>
</feature>
<gene>
    <name evidence="2" type="ORF">OHA91_32755</name>
</gene>
<keyword evidence="3" id="KW-1185">Reference proteome</keyword>
<protein>
    <submittedName>
        <fullName evidence="2">DUF1275 domain-containing protein</fullName>
    </submittedName>
</protein>
<reference evidence="2" key="1">
    <citation type="submission" date="2022-10" db="EMBL/GenBank/DDBJ databases">
        <title>The complete genomes of actinobacterial strains from the NBC collection.</title>
        <authorList>
            <person name="Joergensen T.S."/>
            <person name="Alvarez Arevalo M."/>
            <person name="Sterndorff E.B."/>
            <person name="Faurdal D."/>
            <person name="Vuksanovic O."/>
            <person name="Mourched A.-S."/>
            <person name="Charusanti P."/>
            <person name="Shaw S."/>
            <person name="Blin K."/>
            <person name="Weber T."/>
        </authorList>
    </citation>
    <scope>NUCLEOTIDE SEQUENCE</scope>
    <source>
        <strain evidence="2">NBC_00303</strain>
    </source>
</reference>
<dbReference type="PANTHER" id="PTHR37314">
    <property type="entry name" value="SLR0142 PROTEIN"/>
    <property type="match status" value="1"/>
</dbReference>
<feature type="transmembrane region" description="Helical" evidence="1">
    <location>
        <begin position="206"/>
        <end position="225"/>
    </location>
</feature>
<feature type="transmembrane region" description="Helical" evidence="1">
    <location>
        <begin position="231"/>
        <end position="249"/>
    </location>
</feature>
<dbReference type="Pfam" id="PF06912">
    <property type="entry name" value="DUF1275"/>
    <property type="match status" value="1"/>
</dbReference>
<feature type="transmembrane region" description="Helical" evidence="1">
    <location>
        <begin position="115"/>
        <end position="137"/>
    </location>
</feature>
<dbReference type="InterPro" id="IPR010699">
    <property type="entry name" value="DUF1275"/>
</dbReference>
<accession>A0ABZ1QKD0</accession>
<dbReference type="Proteomes" id="UP001432312">
    <property type="component" value="Chromosome"/>
</dbReference>
<evidence type="ECO:0000256" key="1">
    <source>
        <dbReference type="SAM" id="Phobius"/>
    </source>
</evidence>
<keyword evidence="1" id="KW-0472">Membrane</keyword>
<evidence type="ECO:0000313" key="3">
    <source>
        <dbReference type="Proteomes" id="UP001432312"/>
    </source>
</evidence>